<feature type="binding site" evidence="7">
    <location>
        <position position="288"/>
    </location>
    <ligand>
        <name>substrate</name>
    </ligand>
</feature>
<dbReference type="Pfam" id="PF00814">
    <property type="entry name" value="TsaD"/>
    <property type="match status" value="1"/>
</dbReference>
<keyword evidence="2 7" id="KW-0819">tRNA processing</keyword>
<evidence type="ECO:0000256" key="6">
    <source>
        <dbReference type="ARBA" id="ARBA00048117"/>
    </source>
</evidence>
<keyword evidence="7" id="KW-0963">Cytoplasm</keyword>
<keyword evidence="4 7" id="KW-0408">Iron</keyword>
<dbReference type="Proteomes" id="UP001062263">
    <property type="component" value="Chromosome"/>
</dbReference>
<dbReference type="PANTHER" id="PTHR11735:SF6">
    <property type="entry name" value="TRNA N6-ADENOSINE THREONYLCARBAMOYLTRANSFERASE, MITOCHONDRIAL"/>
    <property type="match status" value="1"/>
</dbReference>
<feature type="binding site" evidence="7">
    <location>
        <begin position="143"/>
        <end position="147"/>
    </location>
    <ligand>
        <name>substrate</name>
    </ligand>
</feature>
<keyword evidence="10" id="KW-1185">Reference proteome</keyword>
<feature type="domain" description="Gcp-like" evidence="8">
    <location>
        <begin position="33"/>
        <end position="323"/>
    </location>
</feature>
<evidence type="ECO:0000256" key="3">
    <source>
        <dbReference type="ARBA" id="ARBA00022723"/>
    </source>
</evidence>
<dbReference type="SUPFAM" id="SSF53067">
    <property type="entry name" value="Actin-like ATPase domain"/>
    <property type="match status" value="2"/>
</dbReference>
<dbReference type="PRINTS" id="PR00789">
    <property type="entry name" value="OSIALOPTASE"/>
</dbReference>
<comment type="cofactor">
    <cofactor evidence="7">
        <name>Fe(2+)</name>
        <dbReference type="ChEBI" id="CHEBI:29033"/>
    </cofactor>
    <text evidence="7">Binds 1 Fe(2+) ion per subunit.</text>
</comment>
<feature type="binding site" evidence="7">
    <location>
        <position position="193"/>
    </location>
    <ligand>
        <name>substrate</name>
    </ligand>
</feature>
<comment type="catalytic activity">
    <reaction evidence="6 7">
        <text>L-threonylcarbamoyladenylate + adenosine(37) in tRNA = N(6)-L-threonylcarbamoyladenosine(37) in tRNA + AMP + H(+)</text>
        <dbReference type="Rhea" id="RHEA:37059"/>
        <dbReference type="Rhea" id="RHEA-COMP:10162"/>
        <dbReference type="Rhea" id="RHEA-COMP:10163"/>
        <dbReference type="ChEBI" id="CHEBI:15378"/>
        <dbReference type="ChEBI" id="CHEBI:73682"/>
        <dbReference type="ChEBI" id="CHEBI:74411"/>
        <dbReference type="ChEBI" id="CHEBI:74418"/>
        <dbReference type="ChEBI" id="CHEBI:456215"/>
        <dbReference type="EC" id="2.3.1.234"/>
    </reaction>
</comment>
<dbReference type="InterPro" id="IPR017861">
    <property type="entry name" value="KAE1/TsaD"/>
</dbReference>
<dbReference type="PANTHER" id="PTHR11735">
    <property type="entry name" value="TRNA N6-ADENOSINE THREONYLCARBAMOYLTRANSFERASE"/>
    <property type="match status" value="1"/>
</dbReference>
<sequence length="360" mass="38238">MPDTLTVLGIESSCDETAVAVLRSSGEEEAPDILSSVISSQIAIHRQHGGVVPELASRNHSADLPGVIRSACREAGVTPADIDVFGATAGPGLVAALLVGNSTAKALALATGKPFVSVNHLEGHLLSPFVKRPKGPVPHLGMVVSGGHTLFVDVRGVGDYRLLGRSLDDAAGEAFDKVGKMLGLPYPGGPEIDRMAARGNPEAFSFPRALIKEATANVSFSGLKTAVLYKLPKLTESGNPHDLAEQTLCDLCASFQRAVTDVLIRKALYALRLSGHRTLSVSGGVSCNRELRTRLQEICAREGVELILPDFDLTTDNAAMIAYVACLKARRGLFHSLDEDVDPNLKLTEDLNRSKYSTHS</sequence>
<evidence type="ECO:0000256" key="4">
    <source>
        <dbReference type="ARBA" id="ARBA00023004"/>
    </source>
</evidence>
<protein>
    <recommendedName>
        <fullName evidence="7">tRNA N6-adenosine threonylcarbamoyltransferase</fullName>
        <ecNumber evidence="7">2.3.1.234</ecNumber>
    </recommendedName>
    <alternativeName>
        <fullName evidence="7">N6-L-threonylcarbamoyladenine synthase</fullName>
        <shortName evidence="7">t(6)A synthase</shortName>
    </alternativeName>
    <alternativeName>
        <fullName evidence="7">t(6)A37 threonylcarbamoyladenosine biosynthesis protein TsaD</fullName>
    </alternativeName>
    <alternativeName>
        <fullName evidence="7">tRNA threonylcarbamoyladenosine biosynthesis protein TsaD</fullName>
    </alternativeName>
</protein>
<evidence type="ECO:0000256" key="5">
    <source>
        <dbReference type="ARBA" id="ARBA00023315"/>
    </source>
</evidence>
<dbReference type="CDD" id="cd24133">
    <property type="entry name" value="ASKHA_NBD_TsaD_bac"/>
    <property type="match status" value="1"/>
</dbReference>
<evidence type="ECO:0000313" key="10">
    <source>
        <dbReference type="Proteomes" id="UP001062263"/>
    </source>
</evidence>
<accession>A0ABM7ZFY8</accession>
<dbReference type="InterPro" id="IPR022450">
    <property type="entry name" value="TsaD"/>
</dbReference>
<evidence type="ECO:0000313" key="9">
    <source>
        <dbReference type="EMBL" id="BDL43629.1"/>
    </source>
</evidence>
<feature type="binding site" evidence="7">
    <location>
        <position position="316"/>
    </location>
    <ligand>
        <name>Fe cation</name>
        <dbReference type="ChEBI" id="CHEBI:24875"/>
    </ligand>
</feature>
<dbReference type="NCBIfam" id="TIGR00329">
    <property type="entry name" value="gcp_kae1"/>
    <property type="match status" value="1"/>
</dbReference>
<organism evidence="9 10">
    <name type="scientific">Akkermansia biwaensis</name>
    <dbReference type="NCBI Taxonomy" id="2946555"/>
    <lineage>
        <taxon>Bacteria</taxon>
        <taxon>Pseudomonadati</taxon>
        <taxon>Verrucomicrobiota</taxon>
        <taxon>Verrucomicrobiia</taxon>
        <taxon>Verrucomicrobiales</taxon>
        <taxon>Akkermansiaceae</taxon>
        <taxon>Akkermansia</taxon>
    </lineage>
</organism>
<dbReference type="EC" id="2.3.1.234" evidence="7"/>
<dbReference type="HAMAP" id="MF_01445">
    <property type="entry name" value="TsaD"/>
    <property type="match status" value="1"/>
</dbReference>
<dbReference type="Gene3D" id="3.30.420.40">
    <property type="match status" value="2"/>
</dbReference>
<keyword evidence="3 7" id="KW-0479">Metal-binding</keyword>
<dbReference type="NCBIfam" id="TIGR03723">
    <property type="entry name" value="T6A_TsaD_YgjD"/>
    <property type="match status" value="1"/>
</dbReference>
<reference evidence="9" key="1">
    <citation type="submission" date="2022-06" db="EMBL/GenBank/DDBJ databases">
        <title>Akkermansia biwalacus sp. nov., an anaerobic mucin-degrading bacterium isolated from human intestine.</title>
        <authorList>
            <person name="Kobayashi Y."/>
            <person name="Inoue S."/>
            <person name="Kawahara T."/>
            <person name="Kohda N."/>
        </authorList>
    </citation>
    <scope>NUCLEOTIDE SEQUENCE</scope>
    <source>
        <strain evidence="9">WON2089</strain>
    </source>
</reference>
<gene>
    <name evidence="7 9" type="primary">tsaD</name>
    <name evidence="9" type="ORF">Abiwalacus_12030</name>
</gene>
<feature type="binding site" evidence="7">
    <location>
        <position position="120"/>
    </location>
    <ligand>
        <name>Fe cation</name>
        <dbReference type="ChEBI" id="CHEBI:24875"/>
    </ligand>
</feature>
<keyword evidence="1 7" id="KW-0808">Transferase</keyword>
<comment type="similarity">
    <text evidence="7">Belongs to the KAE1 / TsaD family.</text>
</comment>
<evidence type="ECO:0000256" key="1">
    <source>
        <dbReference type="ARBA" id="ARBA00022679"/>
    </source>
</evidence>
<feature type="binding site" evidence="7">
    <location>
        <position position="189"/>
    </location>
    <ligand>
        <name>substrate</name>
    </ligand>
</feature>
<dbReference type="InterPro" id="IPR000905">
    <property type="entry name" value="Gcp-like_dom"/>
</dbReference>
<comment type="function">
    <text evidence="7">Required for the formation of a threonylcarbamoyl group on adenosine at position 37 (t(6)A37) in tRNAs that read codons beginning with adenine. Is involved in the transfer of the threonylcarbamoyl moiety of threonylcarbamoyl-AMP (TC-AMP) to the N6 group of A37, together with TsaE and TsaB. TsaD likely plays a direct catalytic role in this reaction.</text>
</comment>
<evidence type="ECO:0000256" key="2">
    <source>
        <dbReference type="ARBA" id="ARBA00022694"/>
    </source>
</evidence>
<keyword evidence="5 7" id="KW-0012">Acyltransferase</keyword>
<dbReference type="InterPro" id="IPR043129">
    <property type="entry name" value="ATPase_NBD"/>
</dbReference>
<dbReference type="EMBL" id="AP025943">
    <property type="protein sequence ID" value="BDL43629.1"/>
    <property type="molecule type" value="Genomic_DNA"/>
</dbReference>
<comment type="subcellular location">
    <subcellularLocation>
        <location evidence="7">Cytoplasm</location>
    </subcellularLocation>
</comment>
<proteinExistence type="inferred from homology"/>
<name>A0ABM7ZFY8_9BACT</name>
<dbReference type="RefSeq" id="WP_215434221.1">
    <property type="nucleotide sequence ID" value="NZ_AP025943.1"/>
</dbReference>
<feature type="binding site" evidence="7">
    <location>
        <position position="124"/>
    </location>
    <ligand>
        <name>Fe cation</name>
        <dbReference type="ChEBI" id="CHEBI:24875"/>
    </ligand>
</feature>
<evidence type="ECO:0000259" key="8">
    <source>
        <dbReference type="Pfam" id="PF00814"/>
    </source>
</evidence>
<evidence type="ECO:0000256" key="7">
    <source>
        <dbReference type="HAMAP-Rule" id="MF_01445"/>
    </source>
</evidence>
<feature type="binding site" evidence="7">
    <location>
        <position position="176"/>
    </location>
    <ligand>
        <name>substrate</name>
    </ligand>
</feature>